<dbReference type="GO" id="GO:0032259">
    <property type="term" value="P:methylation"/>
    <property type="evidence" value="ECO:0007669"/>
    <property type="project" value="UniProtKB-KW"/>
</dbReference>
<organism evidence="4 5">
    <name type="scientific">Caballeronia sordidicola</name>
    <name type="common">Burkholderia sordidicola</name>
    <dbReference type="NCBI Taxonomy" id="196367"/>
    <lineage>
        <taxon>Bacteria</taxon>
        <taxon>Pseudomonadati</taxon>
        <taxon>Pseudomonadota</taxon>
        <taxon>Betaproteobacteria</taxon>
        <taxon>Burkholderiales</taxon>
        <taxon>Burkholderiaceae</taxon>
        <taxon>Caballeronia</taxon>
    </lineage>
</organism>
<protein>
    <submittedName>
        <fullName evidence="4">Methyltransferase type 12</fullName>
    </submittedName>
</protein>
<dbReference type="CDD" id="cd02440">
    <property type="entry name" value="AdoMet_MTases"/>
    <property type="match status" value="1"/>
</dbReference>
<dbReference type="Proteomes" id="UP000214720">
    <property type="component" value="Unassembled WGS sequence"/>
</dbReference>
<evidence type="ECO:0000313" key="5">
    <source>
        <dbReference type="Proteomes" id="UP000214720"/>
    </source>
</evidence>
<dbReference type="InterPro" id="IPR008715">
    <property type="entry name" value="SAM-MeTfrase_NodS-like"/>
</dbReference>
<reference evidence="5" key="1">
    <citation type="submission" date="2017-01" db="EMBL/GenBank/DDBJ databases">
        <title>Genome Analysis of Deinococcus marmoris KOPRI26562.</title>
        <authorList>
            <person name="Kim J.H."/>
            <person name="Oh H.-M."/>
        </authorList>
    </citation>
    <scope>NUCLEOTIDE SEQUENCE [LARGE SCALE GENOMIC DNA]</scope>
    <source>
        <strain evidence="5">PAMC 26633</strain>
    </source>
</reference>
<evidence type="ECO:0000256" key="3">
    <source>
        <dbReference type="ARBA" id="ARBA00022691"/>
    </source>
</evidence>
<accession>A0A226WLR4</accession>
<dbReference type="InterPro" id="IPR029063">
    <property type="entry name" value="SAM-dependent_MTases_sf"/>
</dbReference>
<proteinExistence type="predicted"/>
<dbReference type="AlphaFoldDB" id="A0A226WLR4"/>
<dbReference type="SUPFAM" id="SSF53335">
    <property type="entry name" value="S-adenosyl-L-methionine-dependent methyltransferases"/>
    <property type="match status" value="1"/>
</dbReference>
<dbReference type="Pfam" id="PF05401">
    <property type="entry name" value="NodS"/>
    <property type="match status" value="1"/>
</dbReference>
<dbReference type="GO" id="GO:0009312">
    <property type="term" value="P:oligosaccharide biosynthetic process"/>
    <property type="evidence" value="ECO:0007669"/>
    <property type="project" value="InterPro"/>
</dbReference>
<comment type="caution">
    <text evidence="4">The sequence shown here is derived from an EMBL/GenBank/DDBJ whole genome shotgun (WGS) entry which is preliminary data.</text>
</comment>
<dbReference type="RefSeq" id="WP_256983962.1">
    <property type="nucleotide sequence ID" value="NZ_MTHB01000305.1"/>
</dbReference>
<sequence>MTPDPNMQEPSALEPNAQDYFAGLYQRSDDPWLLRDRWYERRKRALTLAALPDERYRRAYEPGCANGELTAELAPRCETLLAADLNPAAVELARKRVAHLQYVRVEQRAMPDDWPDGEFDLIVISEVAYYLNEAQLAGLIAKLKVSLAGGGTLLACHWRRPIEGWPHSGDHVHQELRAKLTLPRLSCYQDDDMVLDVWSSNRKSTHQREAR</sequence>
<keyword evidence="3" id="KW-0949">S-adenosyl-L-methionine</keyword>
<dbReference type="PANTHER" id="PTHR43464:SF19">
    <property type="entry name" value="UBIQUINONE BIOSYNTHESIS O-METHYLTRANSFERASE, MITOCHONDRIAL"/>
    <property type="match status" value="1"/>
</dbReference>
<dbReference type="PANTHER" id="PTHR43464">
    <property type="entry name" value="METHYLTRANSFERASE"/>
    <property type="match status" value="1"/>
</dbReference>
<dbReference type="EMBL" id="MTHB01000305">
    <property type="protein sequence ID" value="OXC71538.1"/>
    <property type="molecule type" value="Genomic_DNA"/>
</dbReference>
<evidence type="ECO:0000313" key="4">
    <source>
        <dbReference type="EMBL" id="OXC71538.1"/>
    </source>
</evidence>
<name>A0A226WLR4_CABSO</name>
<keyword evidence="2 4" id="KW-0808">Transferase</keyword>
<dbReference type="Gene3D" id="3.40.50.150">
    <property type="entry name" value="Vaccinia Virus protein VP39"/>
    <property type="match status" value="1"/>
</dbReference>
<gene>
    <name evidence="4" type="ORF">BSU04_46950</name>
</gene>
<evidence type="ECO:0000256" key="1">
    <source>
        <dbReference type="ARBA" id="ARBA00022603"/>
    </source>
</evidence>
<keyword evidence="1 4" id="KW-0489">Methyltransferase</keyword>
<evidence type="ECO:0000256" key="2">
    <source>
        <dbReference type="ARBA" id="ARBA00022679"/>
    </source>
</evidence>
<dbReference type="GO" id="GO:0008757">
    <property type="term" value="F:S-adenosylmethionine-dependent methyltransferase activity"/>
    <property type="evidence" value="ECO:0007669"/>
    <property type="project" value="InterPro"/>
</dbReference>